<evidence type="ECO:0000256" key="3">
    <source>
        <dbReference type="ARBA" id="ARBA00022989"/>
    </source>
</evidence>
<evidence type="ECO:0000313" key="7">
    <source>
        <dbReference type="EMBL" id="ODV82866.1"/>
    </source>
</evidence>
<evidence type="ECO:0000256" key="1">
    <source>
        <dbReference type="ARBA" id="ARBA00004141"/>
    </source>
</evidence>
<evidence type="ECO:0000256" key="2">
    <source>
        <dbReference type="ARBA" id="ARBA00022692"/>
    </source>
</evidence>
<accession>A0A1E4STL8</accession>
<keyword evidence="2 5" id="KW-0812">Transmembrane</keyword>
<keyword evidence="8" id="KW-1185">Reference proteome</keyword>
<protein>
    <recommendedName>
        <fullName evidence="6">TECPR1-like DysF domain-containing protein</fullName>
    </recommendedName>
</protein>
<dbReference type="OrthoDB" id="74314at2759"/>
<evidence type="ECO:0000256" key="5">
    <source>
        <dbReference type="SAM" id="Phobius"/>
    </source>
</evidence>
<dbReference type="InterPro" id="IPR052816">
    <property type="entry name" value="Peroxisomal_Membrane_PEX28-32"/>
</dbReference>
<dbReference type="InterPro" id="IPR010482">
    <property type="entry name" value="TECPR1-like_DysF"/>
</dbReference>
<evidence type="ECO:0000256" key="4">
    <source>
        <dbReference type="ARBA" id="ARBA00023136"/>
    </source>
</evidence>
<dbReference type="EMBL" id="KV453872">
    <property type="protein sequence ID" value="ODV82866.1"/>
    <property type="molecule type" value="Genomic_DNA"/>
</dbReference>
<feature type="transmembrane region" description="Helical" evidence="5">
    <location>
        <begin position="286"/>
        <end position="311"/>
    </location>
</feature>
<name>A0A1E4STL8_9ASCO</name>
<sequence length="520" mass="59896">MESVVNNILSSWDSISHVATTGTATTTNQNQSQLLSSPTLSQISSISNDSNALKEKKKSSNSDIPPGSFFDDLFSTTSNKDGTTQTSSASASYTQQLTDKFFERMLSMALPTTTTNDGNELPKIMSRIENQKSRPQVSINIMSRNSILLLTRLSAPFEMIDEITIIFNWSDPIYTLTFLNVTTLMILKPILLVSLPMFYICFQIIVPAYLKRHPPDKNTIFKNSNPIPSEGPSLQKIDLPKPVPELSREFILNMTDLQNRMMIYIVGYDIVTNLTVKYLYFKDENLTIFIFFILLLIGLLITTFGTSLIVLCLPMIKFITVAILWITTGLFHPYYRDLLLNYIYSEETRLKLLTLTNQLELKLNSELNSREEKQIKELEIYELQTLNPESRNWQLVCFTPDSYASNSHIRLNNIPIEGTTTLSKVKPPKGWKFIDLDSPKALEGWILDLKPNEWIKENYLNELMDIDNDEKWCYDLKIKFNTDLGLGVSLLKKSTKLRGEFRRRRWIRYCIRSIWDENEE</sequence>
<reference evidence="8" key="1">
    <citation type="submission" date="2016-04" db="EMBL/GenBank/DDBJ databases">
        <title>Comparative genomics of biotechnologically important yeasts.</title>
        <authorList>
            <consortium name="DOE Joint Genome Institute"/>
            <person name="Riley R."/>
            <person name="Haridas S."/>
            <person name="Wolfe K.H."/>
            <person name="Lopes M.R."/>
            <person name="Hittinger C.T."/>
            <person name="Goker M."/>
            <person name="Salamov A."/>
            <person name="Wisecaver J."/>
            <person name="Long T.M."/>
            <person name="Aerts A.L."/>
            <person name="Barry K."/>
            <person name="Choi C."/>
            <person name="Clum A."/>
            <person name="Coughlan A.Y."/>
            <person name="Deshpande S."/>
            <person name="Douglass A.P."/>
            <person name="Hanson S.J."/>
            <person name="Klenk H.-P."/>
            <person name="Labutti K."/>
            <person name="Lapidus A."/>
            <person name="Lindquist E."/>
            <person name="Lipzen A."/>
            <person name="Meier-Kolthoff J.P."/>
            <person name="Ohm R.A."/>
            <person name="Otillar R.P."/>
            <person name="Pangilinan J."/>
            <person name="Peng Y."/>
            <person name="Rokas A."/>
            <person name="Rosa C.A."/>
            <person name="Scheuner C."/>
            <person name="Sibirny A.A."/>
            <person name="Slot J.C."/>
            <person name="Stielow J.B."/>
            <person name="Sun H."/>
            <person name="Kurtzman C.P."/>
            <person name="Blackwell M."/>
            <person name="Grigoriev I.V."/>
            <person name="Jeffries T.W."/>
        </authorList>
    </citation>
    <scope>NUCLEOTIDE SEQUENCE [LARGE SCALE GENOMIC DNA]</scope>
    <source>
        <strain evidence="8">NRRL YB-2248</strain>
    </source>
</reference>
<dbReference type="GO" id="GO:0005778">
    <property type="term" value="C:peroxisomal membrane"/>
    <property type="evidence" value="ECO:0007669"/>
    <property type="project" value="TreeGrafter"/>
</dbReference>
<gene>
    <name evidence="7" type="ORF">CANARDRAFT_187738</name>
</gene>
<dbReference type="PANTHER" id="PTHR28304">
    <property type="entry name" value="PEROXISOMAL MEMBRANE PROTEIN PEX29"/>
    <property type="match status" value="1"/>
</dbReference>
<feature type="transmembrane region" description="Helical" evidence="5">
    <location>
        <begin position="190"/>
        <end position="210"/>
    </location>
</feature>
<organism evidence="7 8">
    <name type="scientific">[Candida] arabinofermentans NRRL YB-2248</name>
    <dbReference type="NCBI Taxonomy" id="983967"/>
    <lineage>
        <taxon>Eukaryota</taxon>
        <taxon>Fungi</taxon>
        <taxon>Dikarya</taxon>
        <taxon>Ascomycota</taxon>
        <taxon>Saccharomycotina</taxon>
        <taxon>Pichiomycetes</taxon>
        <taxon>Pichiales</taxon>
        <taxon>Pichiaceae</taxon>
        <taxon>Ogataea</taxon>
        <taxon>Ogataea/Candida clade</taxon>
    </lineage>
</organism>
<proteinExistence type="predicted"/>
<keyword evidence="4 5" id="KW-0472">Membrane</keyword>
<dbReference type="GO" id="GO:0007031">
    <property type="term" value="P:peroxisome organization"/>
    <property type="evidence" value="ECO:0007669"/>
    <property type="project" value="UniProtKB-ARBA"/>
</dbReference>
<feature type="non-terminal residue" evidence="7">
    <location>
        <position position="520"/>
    </location>
</feature>
<feature type="domain" description="TECPR1-like DysF" evidence="6">
    <location>
        <begin position="137"/>
        <end position="508"/>
    </location>
</feature>
<keyword evidence="3 5" id="KW-1133">Transmembrane helix</keyword>
<evidence type="ECO:0000313" key="8">
    <source>
        <dbReference type="Proteomes" id="UP000094801"/>
    </source>
</evidence>
<dbReference type="Proteomes" id="UP000094801">
    <property type="component" value="Unassembled WGS sequence"/>
</dbReference>
<evidence type="ECO:0000259" key="6">
    <source>
        <dbReference type="Pfam" id="PF06398"/>
    </source>
</evidence>
<dbReference type="AlphaFoldDB" id="A0A1E4STL8"/>
<feature type="transmembrane region" description="Helical" evidence="5">
    <location>
        <begin position="261"/>
        <end position="280"/>
    </location>
</feature>
<comment type="subcellular location">
    <subcellularLocation>
        <location evidence="1">Membrane</location>
        <topology evidence="1">Multi-pass membrane protein</topology>
    </subcellularLocation>
</comment>
<dbReference type="STRING" id="983967.A0A1E4STL8"/>
<dbReference type="Pfam" id="PF06398">
    <property type="entry name" value="Pex24p"/>
    <property type="match status" value="1"/>
</dbReference>
<dbReference type="PANTHER" id="PTHR28304:SF2">
    <property type="entry name" value="PEROXISOMAL MEMBRANE PROTEIN PEX29"/>
    <property type="match status" value="1"/>
</dbReference>